<dbReference type="SMART" id="SM00014">
    <property type="entry name" value="acidPPc"/>
    <property type="match status" value="1"/>
</dbReference>
<feature type="domain" description="Phosphatidic acid phosphatase type 2/haloperoxidase" evidence="2">
    <location>
        <begin position="122"/>
        <end position="222"/>
    </location>
</feature>
<dbReference type="CDD" id="cd03394">
    <property type="entry name" value="PAP2_like_5"/>
    <property type="match status" value="1"/>
</dbReference>
<dbReference type="InterPro" id="IPR036938">
    <property type="entry name" value="PAP2/HPO_sf"/>
</dbReference>
<keyword evidence="1" id="KW-0732">Signal</keyword>
<evidence type="ECO:0000313" key="4">
    <source>
        <dbReference type="Proteomes" id="UP000625283"/>
    </source>
</evidence>
<feature type="signal peptide" evidence="1">
    <location>
        <begin position="1"/>
        <end position="21"/>
    </location>
</feature>
<comment type="caution">
    <text evidence="3">The sequence shown here is derived from an EMBL/GenBank/DDBJ whole genome shotgun (WGS) entry which is preliminary data.</text>
</comment>
<dbReference type="InterPro" id="IPR000326">
    <property type="entry name" value="PAP2/HPO"/>
</dbReference>
<proteinExistence type="predicted"/>
<protein>
    <submittedName>
        <fullName evidence="3">Phosphatase PAP2 family protein</fullName>
    </submittedName>
</protein>
<dbReference type="PANTHER" id="PTHR14969:SF13">
    <property type="entry name" value="AT30094P"/>
    <property type="match status" value="1"/>
</dbReference>
<accession>A0ABS1QYI3</accession>
<dbReference type="Proteomes" id="UP000625283">
    <property type="component" value="Unassembled WGS sequence"/>
</dbReference>
<name>A0ABS1QYI3_9SPHI</name>
<organism evidence="3 4">
    <name type="scientific">Sphingobacterium faecale</name>
    <dbReference type="NCBI Taxonomy" id="2803775"/>
    <lineage>
        <taxon>Bacteria</taxon>
        <taxon>Pseudomonadati</taxon>
        <taxon>Bacteroidota</taxon>
        <taxon>Sphingobacteriia</taxon>
        <taxon>Sphingobacteriales</taxon>
        <taxon>Sphingobacteriaceae</taxon>
        <taxon>Sphingobacterium</taxon>
    </lineage>
</organism>
<dbReference type="SUPFAM" id="SSF48317">
    <property type="entry name" value="Acid phosphatase/Vanadium-dependent haloperoxidase"/>
    <property type="match status" value="1"/>
</dbReference>
<reference evidence="3 4" key="1">
    <citation type="submission" date="2021-01" db="EMBL/GenBank/DDBJ databases">
        <title>C459-1 draft genome sequence.</title>
        <authorList>
            <person name="Zhang X.-F."/>
        </authorList>
    </citation>
    <scope>NUCLEOTIDE SEQUENCE [LARGE SCALE GENOMIC DNA]</scope>
    <source>
        <strain evidence="4">C459-1</strain>
    </source>
</reference>
<keyword evidence="4" id="KW-1185">Reference proteome</keyword>
<gene>
    <name evidence="3" type="ORF">JKG61_01875</name>
</gene>
<dbReference type="PANTHER" id="PTHR14969">
    <property type="entry name" value="SPHINGOSINE-1-PHOSPHATE PHOSPHOHYDROLASE"/>
    <property type="match status" value="1"/>
</dbReference>
<dbReference type="Gene3D" id="1.20.144.10">
    <property type="entry name" value="Phosphatidic acid phosphatase type 2/haloperoxidase"/>
    <property type="match status" value="1"/>
</dbReference>
<evidence type="ECO:0000256" key="1">
    <source>
        <dbReference type="SAM" id="SignalP"/>
    </source>
</evidence>
<dbReference type="EMBL" id="JAERTY010000001">
    <property type="protein sequence ID" value="MBL1407492.1"/>
    <property type="molecule type" value="Genomic_DNA"/>
</dbReference>
<feature type="chain" id="PRO_5047014620" evidence="1">
    <location>
        <begin position="22"/>
        <end position="466"/>
    </location>
</feature>
<evidence type="ECO:0000313" key="3">
    <source>
        <dbReference type="EMBL" id="MBL1407492.1"/>
    </source>
</evidence>
<sequence length="466" mass="52059">MKRTVLLFITLFNVEFLMAQALVPSDSLPESHPMVEIDSIKPVGQSFMQKELAKRSVAPILLFSAAATTWGTREHIRDIRNRYLPTFKARYDDYLQYGPAAAVYALKFAGIKGRNNTGRATLSYATSLVIMGVLVNSIKYTTRVQRPEGTKKNSFPSGHTAMAFTNAGFLDKEYGLVNPAYRIAGYGSAALTGLGRNLNNRHWLPDVLAGAGVGILSNELGYFFIDKFYKNKGDNLGLLSRVEGNDNPSFLSLKVGTALATTNFFERSGLDDRKQKGFEAGFEGAYFFSKKWGIGGDIGFASFPVTPLRDDWLNFDEEPHEYSIETQSMGFLSIGLGPYYSYELSDRFLITLKATGGYTATSSGKVFIKYKDDGDNGQMIDVQEEVARYKPKPAFRWNTGAAFTYKLNRELGITAYSNYNQIKSKIRYNFADGVEVDEHFNDGLNSFTVQEKINYFTLGLRLTAFF</sequence>
<dbReference type="RefSeq" id="WP_202101288.1">
    <property type="nucleotide sequence ID" value="NZ_JAERTY010000001.1"/>
</dbReference>
<evidence type="ECO:0000259" key="2">
    <source>
        <dbReference type="SMART" id="SM00014"/>
    </source>
</evidence>
<dbReference type="Pfam" id="PF01569">
    <property type="entry name" value="PAP2"/>
    <property type="match status" value="1"/>
</dbReference>